<feature type="transmembrane region" description="Helical" evidence="1">
    <location>
        <begin position="12"/>
        <end position="29"/>
    </location>
</feature>
<gene>
    <name evidence="2" type="ORF">AKAME5_000511100</name>
</gene>
<protein>
    <submittedName>
        <fullName evidence="2">Small integral membrane protein 31-like protein</fullName>
    </submittedName>
</protein>
<keyword evidence="3" id="KW-1185">Reference proteome</keyword>
<evidence type="ECO:0000313" key="3">
    <source>
        <dbReference type="Proteomes" id="UP001279410"/>
    </source>
</evidence>
<proteinExistence type="predicted"/>
<feature type="transmembrane region" description="Helical" evidence="1">
    <location>
        <begin position="72"/>
        <end position="92"/>
    </location>
</feature>
<keyword evidence="1" id="KW-0472">Membrane</keyword>
<accession>A0AAD3R208</accession>
<dbReference type="Proteomes" id="UP001279410">
    <property type="component" value="Unassembled WGS sequence"/>
</dbReference>
<reference evidence="2" key="1">
    <citation type="submission" date="2022-08" db="EMBL/GenBank/DDBJ databases">
        <title>Genome sequencing of akame (Lates japonicus).</title>
        <authorList>
            <person name="Hashiguchi Y."/>
            <person name="Takahashi H."/>
        </authorList>
    </citation>
    <scope>NUCLEOTIDE SEQUENCE</scope>
    <source>
        <strain evidence="2">Kochi</strain>
    </source>
</reference>
<keyword evidence="1" id="KW-0812">Transmembrane</keyword>
<dbReference type="AlphaFoldDB" id="A0AAD3R208"/>
<dbReference type="EMBL" id="BRZM01000013">
    <property type="protein sequence ID" value="GLD52171.1"/>
    <property type="molecule type" value="Genomic_DNA"/>
</dbReference>
<evidence type="ECO:0000256" key="1">
    <source>
        <dbReference type="SAM" id="Phobius"/>
    </source>
</evidence>
<name>A0AAD3R208_LATJO</name>
<comment type="caution">
    <text evidence="2">The sequence shown here is derived from an EMBL/GenBank/DDBJ whole genome shotgun (WGS) entry which is preliminary data.</text>
</comment>
<sequence length="128" mass="14280">MASPFTELEVLTIVFSLLVFALFTLTGMLNEECPHSNGGGGKPKKVTILMLPLIQRLTHNHKMELPFTGFELTFIIVAFIIFSLFSLASVCIQPQGAQPEKDVYEAKKSILSHHRKQRVITKQAGQKP</sequence>
<keyword evidence="1" id="KW-1133">Transmembrane helix</keyword>
<organism evidence="2 3">
    <name type="scientific">Lates japonicus</name>
    <name type="common">Japanese lates</name>
    <dbReference type="NCBI Taxonomy" id="270547"/>
    <lineage>
        <taxon>Eukaryota</taxon>
        <taxon>Metazoa</taxon>
        <taxon>Chordata</taxon>
        <taxon>Craniata</taxon>
        <taxon>Vertebrata</taxon>
        <taxon>Euteleostomi</taxon>
        <taxon>Actinopterygii</taxon>
        <taxon>Neopterygii</taxon>
        <taxon>Teleostei</taxon>
        <taxon>Neoteleostei</taxon>
        <taxon>Acanthomorphata</taxon>
        <taxon>Carangaria</taxon>
        <taxon>Carangaria incertae sedis</taxon>
        <taxon>Centropomidae</taxon>
        <taxon>Lates</taxon>
    </lineage>
</organism>
<evidence type="ECO:0000313" key="2">
    <source>
        <dbReference type="EMBL" id="GLD52171.1"/>
    </source>
</evidence>